<evidence type="ECO:0000256" key="2">
    <source>
        <dbReference type="SAM" id="SignalP"/>
    </source>
</evidence>
<feature type="signal peptide" evidence="2">
    <location>
        <begin position="1"/>
        <end position="22"/>
    </location>
</feature>
<dbReference type="AlphaFoldDB" id="A0A0C6FP31"/>
<dbReference type="EMBL" id="AP014705">
    <property type="protein sequence ID" value="BAQ48877.1"/>
    <property type="molecule type" value="Genomic_DNA"/>
</dbReference>
<reference evidence="4" key="2">
    <citation type="submission" date="2015-01" db="EMBL/GenBank/DDBJ databases">
        <title>Complete genome sequence of Methylobacterium aquaticum strain 22A.</title>
        <authorList>
            <person name="Tani A."/>
            <person name="Ogura Y."/>
            <person name="Hayashi T."/>
        </authorList>
    </citation>
    <scope>NUCLEOTIDE SEQUENCE [LARGE SCALE GENOMIC DNA]</scope>
    <source>
        <strain evidence="4">MA-22A</strain>
        <plasmid evidence="4">Plasmid pMaq22A_1p DNA</plasmid>
    </source>
</reference>
<dbReference type="PATRIC" id="fig|270351.10.peg.5888"/>
<dbReference type="OrthoDB" id="8005255at2"/>
<evidence type="ECO:0000256" key="1">
    <source>
        <dbReference type="SAM" id="MobiDB-lite"/>
    </source>
</evidence>
<feature type="compositionally biased region" description="Basic and acidic residues" evidence="1">
    <location>
        <begin position="126"/>
        <end position="136"/>
    </location>
</feature>
<feature type="region of interest" description="Disordered" evidence="1">
    <location>
        <begin position="24"/>
        <end position="74"/>
    </location>
</feature>
<sequence>MTARSLILGAFALLALAGPVAAADLDDYPPPRFEGRSEWRPTPPPPPEPPRFESRGEWRPAPPPPPPRFAQGPGPCRVFVKRRIDAYGDEVVRRVRVCDEAPEYRDRPRWDGPHWGGTPPWRRHRHWDDEAGDGRW</sequence>
<proteinExistence type="predicted"/>
<dbReference type="Proteomes" id="UP000061432">
    <property type="component" value="Plasmid pMaq22A_1p"/>
</dbReference>
<feature type="chain" id="PRO_5002197300" evidence="2">
    <location>
        <begin position="23"/>
        <end position="136"/>
    </location>
</feature>
<keyword evidence="3" id="KW-0614">Plasmid</keyword>
<feature type="region of interest" description="Disordered" evidence="1">
    <location>
        <begin position="106"/>
        <end position="136"/>
    </location>
</feature>
<gene>
    <name evidence="3" type="ORF">Maq22A_1p32865</name>
</gene>
<name>A0A0C6FP31_9HYPH</name>
<keyword evidence="2" id="KW-0732">Signal</keyword>
<evidence type="ECO:0000313" key="4">
    <source>
        <dbReference type="Proteomes" id="UP000061432"/>
    </source>
</evidence>
<evidence type="ECO:0000313" key="3">
    <source>
        <dbReference type="EMBL" id="BAQ48877.1"/>
    </source>
</evidence>
<dbReference type="KEGG" id="maqu:Maq22A_1p32865"/>
<dbReference type="RefSeq" id="WP_060850055.1">
    <property type="nucleotide sequence ID" value="NZ_AP014705.1"/>
</dbReference>
<accession>A0A0C6FP31</accession>
<protein>
    <submittedName>
        <fullName evidence="3">U5 snRNP spliceosome subunit</fullName>
    </submittedName>
</protein>
<organism evidence="3 4">
    <name type="scientific">Methylobacterium aquaticum</name>
    <dbReference type="NCBI Taxonomy" id="270351"/>
    <lineage>
        <taxon>Bacteria</taxon>
        <taxon>Pseudomonadati</taxon>
        <taxon>Pseudomonadota</taxon>
        <taxon>Alphaproteobacteria</taxon>
        <taxon>Hyphomicrobiales</taxon>
        <taxon>Methylobacteriaceae</taxon>
        <taxon>Methylobacterium</taxon>
    </lineage>
</organism>
<geneLocation type="plasmid" evidence="4">
    <name>pMaq22A_1p DNA</name>
</geneLocation>
<reference evidence="3 4" key="1">
    <citation type="journal article" date="2015" name="Genome Announc.">
        <title>Complete Genome Sequence of Methylobacterium aquaticum Strain 22A, Isolated from Racomitrium japonicum Moss.</title>
        <authorList>
            <person name="Tani A."/>
            <person name="Ogura Y."/>
            <person name="Hayashi T."/>
            <person name="Kimbara K."/>
        </authorList>
    </citation>
    <scope>NUCLEOTIDE SEQUENCE [LARGE SCALE GENOMIC DNA]</scope>
    <source>
        <strain evidence="3 4">MA-22A</strain>
        <plasmid evidence="4">Plasmid pMaq22A_1p DNA</plasmid>
    </source>
</reference>